<protein>
    <submittedName>
        <fullName evidence="3">Protein kinase domain-containing protein ppk32</fullName>
    </submittedName>
</protein>
<evidence type="ECO:0000313" key="4">
    <source>
        <dbReference type="Proteomes" id="UP000186594"/>
    </source>
</evidence>
<dbReference type="InterPro" id="IPR000719">
    <property type="entry name" value="Prot_kinase_dom"/>
</dbReference>
<keyword evidence="3" id="KW-0808">Transferase</keyword>
<dbReference type="Proteomes" id="UP000186594">
    <property type="component" value="Unassembled WGS sequence"/>
</dbReference>
<accession>A0A1U7LNM7</accession>
<feature type="region of interest" description="Disordered" evidence="1">
    <location>
        <begin position="667"/>
        <end position="686"/>
    </location>
</feature>
<dbReference type="SUPFAM" id="SSF48371">
    <property type="entry name" value="ARM repeat"/>
    <property type="match status" value="1"/>
</dbReference>
<evidence type="ECO:0000259" key="2">
    <source>
        <dbReference type="PROSITE" id="PS50011"/>
    </source>
</evidence>
<feature type="domain" description="Protein kinase" evidence="2">
    <location>
        <begin position="1"/>
        <end position="300"/>
    </location>
</feature>
<dbReference type="PROSITE" id="PS50011">
    <property type="entry name" value="PROTEIN_KINASE_DOM"/>
    <property type="match status" value="1"/>
</dbReference>
<evidence type="ECO:0000313" key="3">
    <source>
        <dbReference type="EMBL" id="OLL24193.1"/>
    </source>
</evidence>
<organism evidence="3 4">
    <name type="scientific">Neolecta irregularis (strain DAH-3)</name>
    <dbReference type="NCBI Taxonomy" id="1198029"/>
    <lineage>
        <taxon>Eukaryota</taxon>
        <taxon>Fungi</taxon>
        <taxon>Dikarya</taxon>
        <taxon>Ascomycota</taxon>
        <taxon>Taphrinomycotina</taxon>
        <taxon>Neolectales</taxon>
        <taxon>Neolectaceae</taxon>
        <taxon>Neolecta</taxon>
    </lineage>
</organism>
<keyword evidence="3" id="KW-0418">Kinase</keyword>
<reference evidence="3 4" key="1">
    <citation type="submission" date="2016-04" db="EMBL/GenBank/DDBJ databases">
        <title>Evolutionary innovation and constraint leading to complex multicellularity in the Ascomycota.</title>
        <authorList>
            <person name="Cisse O."/>
            <person name="Nguyen A."/>
            <person name="Hewitt D.A."/>
            <person name="Jedd G."/>
            <person name="Stajich J.E."/>
        </authorList>
    </citation>
    <scope>NUCLEOTIDE SEQUENCE [LARGE SCALE GENOMIC DNA]</scope>
    <source>
        <strain evidence="3 4">DAH-3</strain>
    </source>
</reference>
<dbReference type="PANTHER" id="PTHR12984:SF6">
    <property type="entry name" value="SCY1-LIKE PROTEIN 2"/>
    <property type="match status" value="1"/>
</dbReference>
<dbReference type="InterPro" id="IPR016024">
    <property type="entry name" value="ARM-type_fold"/>
</dbReference>
<dbReference type="Gene3D" id="1.10.510.10">
    <property type="entry name" value="Transferase(Phosphotransferase) domain 1"/>
    <property type="match status" value="1"/>
</dbReference>
<dbReference type="SMART" id="SM00220">
    <property type="entry name" value="S_TKc"/>
    <property type="match status" value="1"/>
</dbReference>
<comment type="caution">
    <text evidence="3">The sequence shown here is derived from an EMBL/GenBank/DDBJ whole genome shotgun (WGS) entry which is preliminary data.</text>
</comment>
<dbReference type="InterPro" id="IPR011989">
    <property type="entry name" value="ARM-like"/>
</dbReference>
<evidence type="ECO:0000256" key="1">
    <source>
        <dbReference type="SAM" id="MobiDB-lite"/>
    </source>
</evidence>
<dbReference type="InterPro" id="IPR011009">
    <property type="entry name" value="Kinase-like_dom_sf"/>
</dbReference>
<dbReference type="GO" id="GO:0004672">
    <property type="term" value="F:protein kinase activity"/>
    <property type="evidence" value="ECO:0007669"/>
    <property type="project" value="InterPro"/>
</dbReference>
<dbReference type="AlphaFoldDB" id="A0A1U7LNM7"/>
<keyword evidence="4" id="KW-1185">Reference proteome</keyword>
<dbReference type="GO" id="GO:0005524">
    <property type="term" value="F:ATP binding"/>
    <property type="evidence" value="ECO:0007669"/>
    <property type="project" value="InterPro"/>
</dbReference>
<dbReference type="Gene3D" id="1.25.10.10">
    <property type="entry name" value="Leucine-rich Repeat Variant"/>
    <property type="match status" value="1"/>
</dbReference>
<dbReference type="SUPFAM" id="SSF56112">
    <property type="entry name" value="Protein kinase-like (PK-like)"/>
    <property type="match status" value="1"/>
</dbReference>
<dbReference type="PANTHER" id="PTHR12984">
    <property type="entry name" value="SCY1-RELATED S/T PROTEIN KINASE-LIKE"/>
    <property type="match status" value="1"/>
</dbReference>
<dbReference type="STRING" id="1198029.A0A1U7LNM7"/>
<dbReference type="InterPro" id="IPR051177">
    <property type="entry name" value="CIK-Related_Protein"/>
</dbReference>
<dbReference type="OMA" id="MAHKCIP"/>
<dbReference type="EMBL" id="LXFE01000939">
    <property type="protein sequence ID" value="OLL24193.1"/>
    <property type="molecule type" value="Genomic_DNA"/>
</dbReference>
<dbReference type="Pfam" id="PF00069">
    <property type="entry name" value="Pkinase"/>
    <property type="match status" value="1"/>
</dbReference>
<dbReference type="OrthoDB" id="79687at2759"/>
<dbReference type="Gene3D" id="3.30.200.20">
    <property type="entry name" value="Phosphorylase Kinase, domain 1"/>
    <property type="match status" value="1"/>
</dbReference>
<gene>
    <name evidence="3" type="ORF">NEOLI_004933</name>
</gene>
<name>A0A1U7LNM7_NEOID</name>
<sequence>MFTSVTSALKLGSALLRSYDLHHNESFSAGPWKIIPATKRAQKYSIFILEKRSLEAQIFKPSHKTLESIYITCKRDASQLAKLRHPNILHLVEPFQESRSEIIFVTEYVNASLSSSGTDLDQLEIQKGLVQICTALEFLHDSVNAVHSNLSPESIFINSKGDWKLGGLAFSLVLNDENFESFSYDSRLPKTVQRNLDYLAPEYVLEHNVSPALDMFSMGCLVEYISSGKNVLLTNGNINTFRTLVQHLDSIQFSPGQYNGILKQLITKHPSTRLSASALKESLSATGQFDQVRLQTITFLENFPMKSQSEKTSFLRGLPKILPQFSKRVQDDKILPGLLETLHDHSLLPSLIPNIFAIASQQSQQSFSKHVLPHLCVIFTVKEPPGSLTALLDNLQILQSKTTSNEFKDDVMKMVYTALEAPHFVQEKALQSIPSICPSLDFLTIKSALFPKCAAVFSTTTMLAIKIVALQCFRGLVEFLDKFTLTEKMIPLLKGIKTREPGVMIAALDVLEKLGEKVEKETVALEVLPLLWSMSLGPLLNLSQFQRFMDVIKHLSGNIESEHSKKLGEMGNVDTSQSSVSINDPVSDFKNLVLGKNDSSPDLAPYRITSSGWTPILTGNEQWGNTPGCTALSARQTGWKPSSNSQLGSSVPLQSFNPSFYIPTLPPPGSFIRRSQSNVEDDGSLI</sequence>
<proteinExistence type="predicted"/>